<dbReference type="Proteomes" id="UP000322454">
    <property type="component" value="Unassembled WGS sequence"/>
</dbReference>
<feature type="transmembrane region" description="Helical" evidence="1">
    <location>
        <begin position="56"/>
        <end position="74"/>
    </location>
</feature>
<feature type="transmembrane region" description="Helical" evidence="1">
    <location>
        <begin position="31"/>
        <end position="50"/>
    </location>
</feature>
<gene>
    <name evidence="2" type="ORF">EVJ48_04600</name>
</gene>
<name>A0A520XEF7_9DELT</name>
<reference evidence="2 3" key="1">
    <citation type="submission" date="2019-01" db="EMBL/GenBank/DDBJ databases">
        <title>Insights into ecological role of a new deltaproteobacterial order Candidatus Sinidesulfobacterales (Sva0485) by metagenomics and metatranscriptomics.</title>
        <authorList>
            <person name="Tan S."/>
            <person name="Liu J."/>
            <person name="Fang Y."/>
            <person name="Hedlund B."/>
            <person name="Lian Z.-H."/>
            <person name="Huang L.-Y."/>
            <person name="Li J.-T."/>
            <person name="Huang L.-N."/>
            <person name="Li W.-J."/>
            <person name="Jiang H.-C."/>
            <person name="Dong H.-L."/>
            <person name="Shu W.-S."/>
        </authorList>
    </citation>
    <scope>NUCLEOTIDE SEQUENCE [LARGE SCALE GENOMIC DNA]</scope>
    <source>
        <strain evidence="2">AP4</strain>
    </source>
</reference>
<sequence>MTDANFDKFIEETIYPELEPLEKKRQEKVNIFWIITVCIIVLDIILIVLIQSIFSLFFIGIISLIGIGFLRSGLFKSYDAEFSAHAIGNITKFIDKNLTYNRNAYISPNEYKASRLFLTSYDGYTGRDLVLGKLDKTEVKFSYLYTYYEEETEDSDGNKTTHRYTIFDGLFFIADFNKRFSGEVYLFPHGFRFFSPRKGTKKIPLENPNFNDIFDVYGSDPVVSMYAISTSLMDRLLNFKQKTGSKINMSLIDSTLYLAISGYKPFKVPIFDTVYNKEIYYGYLRQLKFASGIVDELNLNTRIWSK</sequence>
<proteinExistence type="predicted"/>
<dbReference type="Pfam" id="PF11335">
    <property type="entry name" value="DUF3137"/>
    <property type="match status" value="1"/>
</dbReference>
<keyword evidence="1" id="KW-0472">Membrane</keyword>
<comment type="caution">
    <text evidence="2">The sequence shown here is derived from an EMBL/GenBank/DDBJ whole genome shotgun (WGS) entry which is preliminary data.</text>
</comment>
<keyword evidence="1" id="KW-1133">Transmembrane helix</keyword>
<keyword evidence="1" id="KW-0812">Transmembrane</keyword>
<evidence type="ECO:0000313" key="2">
    <source>
        <dbReference type="EMBL" id="RZV39475.1"/>
    </source>
</evidence>
<evidence type="ECO:0000256" key="1">
    <source>
        <dbReference type="SAM" id="Phobius"/>
    </source>
</evidence>
<dbReference type="InterPro" id="IPR021484">
    <property type="entry name" value="DUF3137"/>
</dbReference>
<evidence type="ECO:0000313" key="3">
    <source>
        <dbReference type="Proteomes" id="UP000322454"/>
    </source>
</evidence>
<accession>A0A520XEF7</accession>
<dbReference type="AlphaFoldDB" id="A0A520XEF7"/>
<protein>
    <submittedName>
        <fullName evidence="2">DUF3137 domain-containing protein</fullName>
    </submittedName>
</protein>
<dbReference type="EMBL" id="SHMQ01000010">
    <property type="protein sequence ID" value="RZV39475.1"/>
    <property type="molecule type" value="Genomic_DNA"/>
</dbReference>
<organism evidence="2 3">
    <name type="scientific">Candidatus Acidulodesulfobacterium acidiphilum</name>
    <dbReference type="NCBI Taxonomy" id="2597224"/>
    <lineage>
        <taxon>Bacteria</taxon>
        <taxon>Deltaproteobacteria</taxon>
        <taxon>Candidatus Acidulodesulfobacterales</taxon>
        <taxon>Candidatus Acidulodesulfobacterium</taxon>
    </lineage>
</organism>